<organism evidence="6 7">
    <name type="scientific">Gelidibacter algens</name>
    <dbReference type="NCBI Taxonomy" id="49280"/>
    <lineage>
        <taxon>Bacteria</taxon>
        <taxon>Pseudomonadati</taxon>
        <taxon>Bacteroidota</taxon>
        <taxon>Flavobacteriia</taxon>
        <taxon>Flavobacteriales</taxon>
        <taxon>Flavobacteriaceae</taxon>
        <taxon>Gelidibacter</taxon>
    </lineage>
</organism>
<dbReference type="CDD" id="cd00082">
    <property type="entry name" value="HisKA"/>
    <property type="match status" value="1"/>
</dbReference>
<dbReference type="PANTHER" id="PTHR43065:SF42">
    <property type="entry name" value="TWO-COMPONENT SENSOR PPRA"/>
    <property type="match status" value="1"/>
</dbReference>
<dbReference type="InterPro" id="IPR004358">
    <property type="entry name" value="Sig_transdc_His_kin-like_C"/>
</dbReference>
<reference evidence="6 7" key="1">
    <citation type="submission" date="2018-06" db="EMBL/GenBank/DDBJ databases">
        <title>Genomic Encyclopedia of Archaeal and Bacterial Type Strains, Phase II (KMG-II): from individual species to whole genera.</title>
        <authorList>
            <person name="Goeker M."/>
        </authorList>
    </citation>
    <scope>NUCLEOTIDE SEQUENCE [LARGE SCALE GENOMIC DNA]</scope>
    <source>
        <strain evidence="6 7">DSM 12408</strain>
    </source>
</reference>
<comment type="catalytic activity">
    <reaction evidence="1">
        <text>ATP + protein L-histidine = ADP + protein N-phospho-L-histidine.</text>
        <dbReference type="EC" id="2.7.13.3"/>
    </reaction>
</comment>
<dbReference type="SUPFAM" id="SSF54427">
    <property type="entry name" value="NTF2-like"/>
    <property type="match status" value="1"/>
</dbReference>
<comment type="caution">
    <text evidence="6">The sequence shown here is derived from an EMBL/GenBank/DDBJ whole genome shotgun (WGS) entry which is preliminary data.</text>
</comment>
<dbReference type="Gene3D" id="3.30.565.10">
    <property type="entry name" value="Histidine kinase-like ATPase, C-terminal domain"/>
    <property type="match status" value="1"/>
</dbReference>
<proteinExistence type="predicted"/>
<accession>A0A1A7QYE7</accession>
<dbReference type="SMART" id="SM00387">
    <property type="entry name" value="HATPase_c"/>
    <property type="match status" value="1"/>
</dbReference>
<dbReference type="Gene3D" id="1.10.287.130">
    <property type="match status" value="1"/>
</dbReference>
<gene>
    <name evidence="6" type="ORF">LX77_03451</name>
</gene>
<dbReference type="InterPro" id="IPR003661">
    <property type="entry name" value="HisK_dim/P_dom"/>
</dbReference>
<dbReference type="EMBL" id="QLLQ01000020">
    <property type="protein sequence ID" value="RAJ19708.1"/>
    <property type="molecule type" value="Genomic_DNA"/>
</dbReference>
<evidence type="ECO:0000256" key="4">
    <source>
        <dbReference type="SAM" id="Coils"/>
    </source>
</evidence>
<dbReference type="InterPro" id="IPR037401">
    <property type="entry name" value="SnoaL-like"/>
</dbReference>
<feature type="coiled-coil region" evidence="4">
    <location>
        <begin position="163"/>
        <end position="190"/>
    </location>
</feature>
<dbReference type="PROSITE" id="PS50109">
    <property type="entry name" value="HIS_KIN"/>
    <property type="match status" value="1"/>
</dbReference>
<dbReference type="STRING" id="49280.A9996_14640"/>
<dbReference type="RefSeq" id="WP_066436659.1">
    <property type="nucleotide sequence ID" value="NZ_LZRN01000035.1"/>
</dbReference>
<protein>
    <recommendedName>
        <fullName evidence="2">histidine kinase</fullName>
        <ecNumber evidence="2">2.7.13.3</ecNumber>
    </recommendedName>
</protein>
<dbReference type="GO" id="GO:0000155">
    <property type="term" value="F:phosphorelay sensor kinase activity"/>
    <property type="evidence" value="ECO:0007669"/>
    <property type="project" value="InterPro"/>
</dbReference>
<dbReference type="InterPro" id="IPR036097">
    <property type="entry name" value="HisK_dim/P_sf"/>
</dbReference>
<evidence type="ECO:0000313" key="6">
    <source>
        <dbReference type="EMBL" id="RAJ19708.1"/>
    </source>
</evidence>
<evidence type="ECO:0000259" key="5">
    <source>
        <dbReference type="PROSITE" id="PS50109"/>
    </source>
</evidence>
<feature type="domain" description="Histidine kinase" evidence="5">
    <location>
        <begin position="202"/>
        <end position="446"/>
    </location>
</feature>
<evidence type="ECO:0000256" key="3">
    <source>
        <dbReference type="ARBA" id="ARBA00022553"/>
    </source>
</evidence>
<keyword evidence="3" id="KW-0597">Phosphoprotein</keyword>
<evidence type="ECO:0000256" key="2">
    <source>
        <dbReference type="ARBA" id="ARBA00012438"/>
    </source>
</evidence>
<dbReference type="InterPro" id="IPR003594">
    <property type="entry name" value="HATPase_dom"/>
</dbReference>
<dbReference type="OrthoDB" id="1931120at2"/>
<dbReference type="Pfam" id="PF02518">
    <property type="entry name" value="HATPase_c"/>
    <property type="match status" value="1"/>
</dbReference>
<dbReference type="InterPro" id="IPR005467">
    <property type="entry name" value="His_kinase_dom"/>
</dbReference>
<dbReference type="PANTHER" id="PTHR43065">
    <property type="entry name" value="SENSOR HISTIDINE KINASE"/>
    <property type="match status" value="1"/>
</dbReference>
<dbReference type="SUPFAM" id="SSF55874">
    <property type="entry name" value="ATPase domain of HSP90 chaperone/DNA topoisomerase II/histidine kinase"/>
    <property type="match status" value="1"/>
</dbReference>
<dbReference type="PRINTS" id="PR00344">
    <property type="entry name" value="BCTRLSENSOR"/>
</dbReference>
<dbReference type="EC" id="2.7.13.3" evidence="2"/>
<dbReference type="AlphaFoldDB" id="A0A1A7QYE7"/>
<evidence type="ECO:0000313" key="7">
    <source>
        <dbReference type="Proteomes" id="UP000248987"/>
    </source>
</evidence>
<dbReference type="Pfam" id="PF13474">
    <property type="entry name" value="SnoaL_3"/>
    <property type="match status" value="1"/>
</dbReference>
<keyword evidence="7" id="KW-1185">Reference proteome</keyword>
<sequence>MTTSKRGLLEYTYQKFLEVGTSETLPLKTLDSILLDNLTGFGTAADERVFSKSDFYTIIERQREQSKGLNMKWRFVPMVHRVSKDGNSAVFTDDVTLEMDINGEPIKMDLRFTIVLEFQDDKWLIVHWHGSKPVQVESETDTFGIDQWKQRTIELEKIVANRTADLVEKNNELETAIDALKATQSQLIQSEKLASLGHLAAGIAHEIKNPLNFVNNFSELNLELIDEIKEELQKLPESPEKIEIETILEDVVTNQKKIHQHGTRADSIVKSMLHHSRGGNGIKEPTDINELLKEYVNLSFHGMRAGKKPINVSLDYQLDTSIPKVAVIMEDISRVILNLCNNAFDAMHERLQKKNYSEHYQPKLTIKTIEKNNQVVIEIMDNGLGIPSELQDKILMPFFTTKRGTEGTGLGLSITNDIIKAHGGNLRIESKQEEDSFTTFKINLPI</sequence>
<keyword evidence="4" id="KW-0175">Coiled coil</keyword>
<dbReference type="SMART" id="SM00388">
    <property type="entry name" value="HisKA"/>
    <property type="match status" value="1"/>
</dbReference>
<dbReference type="Proteomes" id="UP000248987">
    <property type="component" value="Unassembled WGS sequence"/>
</dbReference>
<dbReference type="SUPFAM" id="SSF47384">
    <property type="entry name" value="Homodimeric domain of signal transducing histidine kinase"/>
    <property type="match status" value="1"/>
</dbReference>
<evidence type="ECO:0000256" key="1">
    <source>
        <dbReference type="ARBA" id="ARBA00000085"/>
    </source>
</evidence>
<dbReference type="InterPro" id="IPR036890">
    <property type="entry name" value="HATPase_C_sf"/>
</dbReference>
<dbReference type="Gene3D" id="3.10.450.50">
    <property type="match status" value="1"/>
</dbReference>
<dbReference type="InterPro" id="IPR032710">
    <property type="entry name" value="NTF2-like_dom_sf"/>
</dbReference>
<name>A0A1A7QYE7_9FLAO</name>